<dbReference type="PANTHER" id="PTHR43498:SF1">
    <property type="entry name" value="COB--COM HETERODISULFIDE REDUCTASE IRON-SULFUR SUBUNIT A"/>
    <property type="match status" value="1"/>
</dbReference>
<gene>
    <name evidence="6" type="ORF">Rhal01_03472</name>
</gene>
<evidence type="ECO:0000256" key="1">
    <source>
        <dbReference type="ARBA" id="ARBA00022485"/>
    </source>
</evidence>
<dbReference type="InterPro" id="IPR006311">
    <property type="entry name" value="TAT_signal"/>
</dbReference>
<keyword evidence="4" id="KW-0408">Iron</keyword>
<evidence type="ECO:0000313" key="6">
    <source>
        <dbReference type="EMBL" id="GAA5497279.1"/>
    </source>
</evidence>
<keyword evidence="1" id="KW-0004">4Fe-4S</keyword>
<keyword evidence="5" id="KW-0411">Iron-sulfur</keyword>
<comment type="caution">
    <text evidence="6">The sequence shown here is derived from an EMBL/GenBank/DDBJ whole genome shotgun (WGS) entry which is preliminary data.</text>
</comment>
<dbReference type="PANTHER" id="PTHR43498">
    <property type="entry name" value="FERREDOXIN:COB-COM HETERODISULFIDE REDUCTASE SUBUNIT A"/>
    <property type="match status" value="1"/>
</dbReference>
<evidence type="ECO:0008006" key="8">
    <source>
        <dbReference type="Google" id="ProtNLM"/>
    </source>
</evidence>
<dbReference type="SUPFAM" id="SSF51905">
    <property type="entry name" value="FAD/NAD(P)-binding domain"/>
    <property type="match status" value="1"/>
</dbReference>
<evidence type="ECO:0000256" key="5">
    <source>
        <dbReference type="ARBA" id="ARBA00023014"/>
    </source>
</evidence>
<dbReference type="PROSITE" id="PS51318">
    <property type="entry name" value="TAT"/>
    <property type="match status" value="1"/>
</dbReference>
<organism evidence="6 7">
    <name type="scientific">Rubritalea halochordaticola</name>
    <dbReference type="NCBI Taxonomy" id="714537"/>
    <lineage>
        <taxon>Bacteria</taxon>
        <taxon>Pseudomonadati</taxon>
        <taxon>Verrucomicrobiota</taxon>
        <taxon>Verrucomicrobiia</taxon>
        <taxon>Verrucomicrobiales</taxon>
        <taxon>Rubritaleaceae</taxon>
        <taxon>Rubritalea</taxon>
    </lineage>
</organism>
<keyword evidence="2" id="KW-0479">Metal-binding</keyword>
<keyword evidence="7" id="KW-1185">Reference proteome</keyword>
<evidence type="ECO:0000256" key="4">
    <source>
        <dbReference type="ARBA" id="ARBA00023004"/>
    </source>
</evidence>
<proteinExistence type="predicted"/>
<sequence length="649" mass="72188">MISTQTSHYSRRQFLGHAGATALSLLASSRAFGKNTPSDGSFVFLEAEGFTDHGGWELDQQSMDQMGSPYLLAHGLGRPVKDATTKATFPSTGKYRIWVRTRDWVAPWKAPGAPGKFQVLLEGKPVKETFGTKNAEWHWHDGGTVDISNKDTTVSLHDLTGFEGRCEAILFCKDTSFTPTNDVKALEKFRRKLLGLSDTPADGGEYEFVVVGAGLAGVCAALSAARHGVKVALIQDRPVLGGNASSEVRVWPEGHINQKPYTHIGDIVKEILTDLPKTGSMNGKHAKFFDDEKKMGVVTKEPNITLLTNYRAISTQKKGERISSVVIQSTLTGERKLVKGTLFADCTGDAVIGYQAGADYEYSVGNNMGMTNLWRPMDAAKEENVLKCECKDKDALTADFQEGKTEQPFPRCPWAIDLSDKPFPGRKNFRGQWGGSNPLNNLGGWFWESGFDKDMVEDTEIIRDLNFRAMYGAWDTLKNVDGMYPNHRLEWAAFIAGKRESRRLMGDVILTADDFREGKQWEDPAFPCSWHIDLHVPHEQFDDELKGQEFISKATAGKEYSYKGPYWAPYRTLYSRNIENLFMAGRDISVSKDGLGPVRVMRTTGMMGETVGKAAALCIKYQANPRGIYQKHLDELKKLMQQPGSERSA</sequence>
<keyword evidence="3" id="KW-0560">Oxidoreductase</keyword>
<evidence type="ECO:0000313" key="7">
    <source>
        <dbReference type="Proteomes" id="UP001424741"/>
    </source>
</evidence>
<dbReference type="RefSeq" id="WP_346189808.1">
    <property type="nucleotide sequence ID" value="NZ_BAABRL010000013.1"/>
</dbReference>
<dbReference type="InterPro" id="IPR036188">
    <property type="entry name" value="FAD/NAD-bd_sf"/>
</dbReference>
<dbReference type="EMBL" id="BAABRL010000013">
    <property type="protein sequence ID" value="GAA5497279.1"/>
    <property type="molecule type" value="Genomic_DNA"/>
</dbReference>
<dbReference type="InterPro" id="IPR039650">
    <property type="entry name" value="HdrA-like"/>
</dbReference>
<evidence type="ECO:0000256" key="3">
    <source>
        <dbReference type="ARBA" id="ARBA00023002"/>
    </source>
</evidence>
<name>A0ABP9V3N5_9BACT</name>
<protein>
    <recommendedName>
        <fullName evidence="8">FAD-dependent oxidoreductase</fullName>
    </recommendedName>
</protein>
<accession>A0ABP9V3N5</accession>
<dbReference type="Proteomes" id="UP001424741">
    <property type="component" value="Unassembled WGS sequence"/>
</dbReference>
<evidence type="ECO:0000256" key="2">
    <source>
        <dbReference type="ARBA" id="ARBA00022723"/>
    </source>
</evidence>
<reference evidence="6 7" key="1">
    <citation type="submission" date="2024-02" db="EMBL/GenBank/DDBJ databases">
        <title>Rubritalea halochordaticola NBRC 107102.</title>
        <authorList>
            <person name="Ichikawa N."/>
            <person name="Katano-Makiyama Y."/>
            <person name="Hidaka K."/>
        </authorList>
    </citation>
    <scope>NUCLEOTIDE SEQUENCE [LARGE SCALE GENOMIC DNA]</scope>
    <source>
        <strain evidence="6 7">NBRC 107102</strain>
    </source>
</reference>
<dbReference type="Gene3D" id="3.50.50.60">
    <property type="entry name" value="FAD/NAD(P)-binding domain"/>
    <property type="match status" value="1"/>
</dbReference>
<dbReference type="Pfam" id="PF12831">
    <property type="entry name" value="FAD_oxidored"/>
    <property type="match status" value="1"/>
</dbReference>